<dbReference type="Proteomes" id="UP001457282">
    <property type="component" value="Unassembled WGS sequence"/>
</dbReference>
<dbReference type="PANTHER" id="PTHR35119">
    <property type="entry name" value="PROTEIN POLYCHOME"/>
    <property type="match status" value="1"/>
</dbReference>
<evidence type="ECO:0000256" key="1">
    <source>
        <dbReference type="SAM" id="MobiDB-lite"/>
    </source>
</evidence>
<dbReference type="AlphaFoldDB" id="A0AAW1W903"/>
<proteinExistence type="predicted"/>
<feature type="region of interest" description="Disordered" evidence="1">
    <location>
        <begin position="76"/>
        <end position="111"/>
    </location>
</feature>
<evidence type="ECO:0000313" key="2">
    <source>
        <dbReference type="EMBL" id="KAK9921249.1"/>
    </source>
</evidence>
<feature type="region of interest" description="Disordered" evidence="1">
    <location>
        <begin position="134"/>
        <end position="169"/>
    </location>
</feature>
<gene>
    <name evidence="2" type="ORF">M0R45_029768</name>
</gene>
<sequence>MPAESRFRLVRPFDIAEAFTQRRSGAVGILVDGSPEPARQRASATSVTQRPLGIWARGGGLAPSSLRTPRTAIGRGRSAFGISAPDRENTPPVGSSSRRRGRASNSVLPSWYPRTPLRDITAITRAIERRRARLEEENGETAEGQVQDAPPEHEVPAATPSTIKKRPCPPPSVLKVHKILLEVANQPDEGEFLTPQKKLLNSIDKVEKVVLEELQRLKRTPSAKKAERERKVRTLMSMR</sequence>
<organism evidence="2 3">
    <name type="scientific">Rubus argutus</name>
    <name type="common">Southern blackberry</name>
    <dbReference type="NCBI Taxonomy" id="59490"/>
    <lineage>
        <taxon>Eukaryota</taxon>
        <taxon>Viridiplantae</taxon>
        <taxon>Streptophyta</taxon>
        <taxon>Embryophyta</taxon>
        <taxon>Tracheophyta</taxon>
        <taxon>Spermatophyta</taxon>
        <taxon>Magnoliopsida</taxon>
        <taxon>eudicotyledons</taxon>
        <taxon>Gunneridae</taxon>
        <taxon>Pentapetalae</taxon>
        <taxon>rosids</taxon>
        <taxon>fabids</taxon>
        <taxon>Rosales</taxon>
        <taxon>Rosaceae</taxon>
        <taxon>Rosoideae</taxon>
        <taxon>Rosoideae incertae sedis</taxon>
        <taxon>Rubus</taxon>
    </lineage>
</organism>
<dbReference type="InterPro" id="IPR034590">
    <property type="entry name" value="POLYCHOME/GIG1"/>
</dbReference>
<dbReference type="EMBL" id="JBEDUW010000006">
    <property type="protein sequence ID" value="KAK9921249.1"/>
    <property type="molecule type" value="Genomic_DNA"/>
</dbReference>
<keyword evidence="3" id="KW-1185">Reference proteome</keyword>
<evidence type="ECO:0000313" key="3">
    <source>
        <dbReference type="Proteomes" id="UP001457282"/>
    </source>
</evidence>
<dbReference type="GO" id="GO:0005634">
    <property type="term" value="C:nucleus"/>
    <property type="evidence" value="ECO:0007669"/>
    <property type="project" value="InterPro"/>
</dbReference>
<accession>A0AAW1W903</accession>
<dbReference type="GO" id="GO:0051783">
    <property type="term" value="P:regulation of nuclear division"/>
    <property type="evidence" value="ECO:0007669"/>
    <property type="project" value="InterPro"/>
</dbReference>
<name>A0AAW1W903_RUBAR</name>
<feature type="region of interest" description="Disordered" evidence="1">
    <location>
        <begin position="220"/>
        <end position="239"/>
    </location>
</feature>
<evidence type="ECO:0008006" key="4">
    <source>
        <dbReference type="Google" id="ProtNLM"/>
    </source>
</evidence>
<protein>
    <recommendedName>
        <fullName evidence="4">Protein POLYCHOME</fullName>
    </recommendedName>
</protein>
<reference evidence="2 3" key="1">
    <citation type="journal article" date="2023" name="G3 (Bethesda)">
        <title>A chromosome-length genome assembly and annotation of blackberry (Rubus argutus, cv. 'Hillquist').</title>
        <authorList>
            <person name="Bruna T."/>
            <person name="Aryal R."/>
            <person name="Dudchenko O."/>
            <person name="Sargent D.J."/>
            <person name="Mead D."/>
            <person name="Buti M."/>
            <person name="Cavallini A."/>
            <person name="Hytonen T."/>
            <person name="Andres J."/>
            <person name="Pham M."/>
            <person name="Weisz D."/>
            <person name="Mascagni F."/>
            <person name="Usai G."/>
            <person name="Natali L."/>
            <person name="Bassil N."/>
            <person name="Fernandez G.E."/>
            <person name="Lomsadze A."/>
            <person name="Armour M."/>
            <person name="Olukolu B."/>
            <person name="Poorten T."/>
            <person name="Britton C."/>
            <person name="Davik J."/>
            <person name="Ashrafi H."/>
            <person name="Aiden E.L."/>
            <person name="Borodovsky M."/>
            <person name="Worthington M."/>
        </authorList>
    </citation>
    <scope>NUCLEOTIDE SEQUENCE [LARGE SCALE GENOMIC DNA]</scope>
    <source>
        <strain evidence="2">PI 553951</strain>
    </source>
</reference>
<comment type="caution">
    <text evidence="2">The sequence shown here is derived from an EMBL/GenBank/DDBJ whole genome shotgun (WGS) entry which is preliminary data.</text>
</comment>
<dbReference type="PANTHER" id="PTHR35119:SF1">
    <property type="entry name" value="PROTEIN POLYCHOME"/>
    <property type="match status" value="1"/>
</dbReference>